<dbReference type="RefSeq" id="WP_073126487.1">
    <property type="nucleotide sequence ID" value="NZ_BAABCH010000094.1"/>
</dbReference>
<protein>
    <submittedName>
        <fullName evidence="3">CRISPR-associated protein, Cas6 family</fullName>
    </submittedName>
</protein>
<keyword evidence="1" id="KW-0051">Antiviral defense</keyword>
<dbReference type="Gene3D" id="3.30.70.1900">
    <property type="match status" value="1"/>
</dbReference>
<proteinExistence type="predicted"/>
<reference evidence="4" key="1">
    <citation type="submission" date="2016-11" db="EMBL/GenBank/DDBJ databases">
        <authorList>
            <person name="Varghese N."/>
            <person name="Submissions S."/>
        </authorList>
    </citation>
    <scope>NUCLEOTIDE SEQUENCE [LARGE SCALE GENOMIC DNA]</scope>
    <source>
        <strain evidence="4">DSM 2635</strain>
    </source>
</reference>
<dbReference type="Proteomes" id="UP000243255">
    <property type="component" value="Unassembled WGS sequence"/>
</dbReference>
<evidence type="ECO:0000313" key="3">
    <source>
        <dbReference type="EMBL" id="SHH12021.1"/>
    </source>
</evidence>
<dbReference type="GO" id="GO:0016788">
    <property type="term" value="F:hydrolase activity, acting on ester bonds"/>
    <property type="evidence" value="ECO:0007669"/>
    <property type="project" value="InterPro"/>
</dbReference>
<evidence type="ECO:0000256" key="1">
    <source>
        <dbReference type="ARBA" id="ARBA00023118"/>
    </source>
</evidence>
<accession>A0A1M5QDQ2</accession>
<dbReference type="STRING" id="1121321.SAMN04488530_12026"/>
<gene>
    <name evidence="3" type="ORF">SAMN04488530_12026</name>
</gene>
<dbReference type="NCBIfam" id="TIGR01877">
    <property type="entry name" value="cas_cas6"/>
    <property type="match status" value="1"/>
</dbReference>
<dbReference type="EMBL" id="FQWX01000020">
    <property type="protein sequence ID" value="SHH12021.1"/>
    <property type="molecule type" value="Genomic_DNA"/>
</dbReference>
<dbReference type="CDD" id="cd21140">
    <property type="entry name" value="Cas6_I-like"/>
    <property type="match status" value="1"/>
</dbReference>
<dbReference type="AlphaFoldDB" id="A0A1M5QDQ2"/>
<dbReference type="OrthoDB" id="45555at2"/>
<keyword evidence="4" id="KW-1185">Reference proteome</keyword>
<dbReference type="InterPro" id="IPR045747">
    <property type="entry name" value="CRISPR-assoc_prot_Cas6_N_sf"/>
</dbReference>
<dbReference type="Gene3D" id="3.30.70.1890">
    <property type="match status" value="1"/>
</dbReference>
<dbReference type="InterPro" id="IPR010156">
    <property type="entry name" value="CRISPR-assoc_prot_Cas6"/>
</dbReference>
<dbReference type="PANTHER" id="PTHR36984:SF3">
    <property type="entry name" value="CRISPR-ASSOCIATED ENDORIBONUCLEASE CAS6"/>
    <property type="match status" value="1"/>
</dbReference>
<dbReference type="PANTHER" id="PTHR36984">
    <property type="entry name" value="CRISPR-ASSOCIATED ENDORIBONUCLEASE CAS6 1"/>
    <property type="match status" value="1"/>
</dbReference>
<dbReference type="InterPro" id="IPR049435">
    <property type="entry name" value="Cas_Cas6_C"/>
</dbReference>
<name>A0A1M5QDQ2_9FIRM</name>
<dbReference type="Pfam" id="PF01881">
    <property type="entry name" value="Cas_Cas6_C"/>
    <property type="match status" value="1"/>
</dbReference>
<evidence type="ECO:0000313" key="4">
    <source>
        <dbReference type="Proteomes" id="UP000243255"/>
    </source>
</evidence>
<organism evidence="3 4">
    <name type="scientific">Asaccharospora irregularis DSM 2635</name>
    <dbReference type="NCBI Taxonomy" id="1121321"/>
    <lineage>
        <taxon>Bacteria</taxon>
        <taxon>Bacillati</taxon>
        <taxon>Bacillota</taxon>
        <taxon>Clostridia</taxon>
        <taxon>Peptostreptococcales</taxon>
        <taxon>Peptostreptococcaceae</taxon>
        <taxon>Asaccharospora</taxon>
    </lineage>
</organism>
<sequence length="245" mass="28905">MRMKIDFKTEKIPISYNTLFMSVIKEAIKKSSNEYYKNMYYYKDKNNKRTKNFTFAVYLKGYEVNGDNFNIKDRVILSISTPDLELGLHIYNGVINSKKIVYKEYELYKERIDLVKEKEVLGRSVLFNAISPVCIKSREGKFLDVDEREYLDELNYISNEVLKNYRGYGLSEKLEFENVNMTKVVVKESLREFKNITGKPYQYVNGYKGKFILKGNPKDLDDIYKLGLGFKRAQGFGYLDAIEWR</sequence>
<dbReference type="GO" id="GO:0051607">
    <property type="term" value="P:defense response to virus"/>
    <property type="evidence" value="ECO:0007669"/>
    <property type="project" value="UniProtKB-KW"/>
</dbReference>
<feature type="domain" description="CRISPR associated protein Cas6 C-terminal" evidence="2">
    <location>
        <begin position="116"/>
        <end position="240"/>
    </location>
</feature>
<evidence type="ECO:0000259" key="2">
    <source>
        <dbReference type="Pfam" id="PF01881"/>
    </source>
</evidence>